<comment type="caution">
    <text evidence="1">The sequence shown here is derived from an EMBL/GenBank/DDBJ whole genome shotgun (WGS) entry which is preliminary data.</text>
</comment>
<organism evidence="1 2">
    <name type="scientific">Parendozoicomonas callyspongiae</name>
    <dbReference type="NCBI Taxonomy" id="2942213"/>
    <lineage>
        <taxon>Bacteria</taxon>
        <taxon>Pseudomonadati</taxon>
        <taxon>Pseudomonadota</taxon>
        <taxon>Gammaproteobacteria</taxon>
        <taxon>Oceanospirillales</taxon>
        <taxon>Endozoicomonadaceae</taxon>
        <taxon>Parendozoicomonas</taxon>
    </lineage>
</organism>
<keyword evidence="2" id="KW-1185">Reference proteome</keyword>
<evidence type="ECO:0000313" key="2">
    <source>
        <dbReference type="Proteomes" id="UP001203338"/>
    </source>
</evidence>
<accession>A0ABT0PIM2</accession>
<proteinExistence type="predicted"/>
<evidence type="ECO:0000313" key="1">
    <source>
        <dbReference type="EMBL" id="MCL6271218.1"/>
    </source>
</evidence>
<gene>
    <name evidence="1" type="ORF">M3P05_14930</name>
</gene>
<dbReference type="EMBL" id="JAMFLX010000021">
    <property type="protein sequence ID" value="MCL6271218.1"/>
    <property type="molecule type" value="Genomic_DNA"/>
</dbReference>
<sequence>MKKQRLQAVRIILLTVCILSANLVVTRPASDNSQVNANPPSLAAAN</sequence>
<reference evidence="1 2" key="1">
    <citation type="submission" date="2022-05" db="EMBL/GenBank/DDBJ databases">
        <authorList>
            <person name="Park J.-S."/>
        </authorList>
    </citation>
    <scope>NUCLEOTIDE SEQUENCE [LARGE SCALE GENOMIC DNA]</scope>
    <source>
        <strain evidence="1 2">2012CJ34-2</strain>
    </source>
</reference>
<name>A0ABT0PIM2_9GAMM</name>
<dbReference type="Proteomes" id="UP001203338">
    <property type="component" value="Unassembled WGS sequence"/>
</dbReference>
<dbReference type="RefSeq" id="WP_249700663.1">
    <property type="nucleotide sequence ID" value="NZ_JAMFLX010000021.1"/>
</dbReference>
<protein>
    <submittedName>
        <fullName evidence="1">Uncharacterized protein</fullName>
    </submittedName>
</protein>